<keyword evidence="4" id="KW-0614">Plasmid</keyword>
<sequence length="125" mass="14468">MNSVCLTGRLTKEPNLKYLPNNGYAVCEFDIAVNTYNSKKTDYFTIKCWKNLAEITSSNLDKGRKVSIQGFLKNNHWKDENGKLHKDNLVVATRIEYLDFPKDKTKENLEFQPMNMDLVDGELPF</sequence>
<dbReference type="PANTHER" id="PTHR10302">
    <property type="entry name" value="SINGLE-STRANDED DNA-BINDING PROTEIN"/>
    <property type="match status" value="1"/>
</dbReference>
<dbReference type="RefSeq" id="WP_172692205.1">
    <property type="nucleotide sequence ID" value="NZ_MG205643.1"/>
</dbReference>
<dbReference type="PIRSF" id="PIRSF002070">
    <property type="entry name" value="SSB"/>
    <property type="match status" value="1"/>
</dbReference>
<evidence type="ECO:0000256" key="2">
    <source>
        <dbReference type="PIRNR" id="PIRNR002070"/>
    </source>
</evidence>
<dbReference type="AlphaFoldDB" id="A0A2I6SWC5"/>
<dbReference type="InterPro" id="IPR000424">
    <property type="entry name" value="Primosome_PriB/ssb"/>
</dbReference>
<reference evidence="4" key="1">
    <citation type="submission" date="2017-10" db="EMBL/GenBank/DDBJ databases">
        <title>Conjugative transfer of the toxin plasmid of Clostridium sordellii.</title>
        <authorList>
            <person name="Vidor C.J."/>
            <person name="Awad M."/>
            <person name="Lyras D."/>
        </authorList>
    </citation>
    <scope>NUCLEOTIDE SEQUENCE</scope>
    <source>
        <strain evidence="4">S0804018</strain>
        <plasmid evidence="4">pCS1-5</plasmid>
    </source>
</reference>
<dbReference type="NCBIfam" id="TIGR00621">
    <property type="entry name" value="ssb"/>
    <property type="match status" value="1"/>
</dbReference>
<name>A0A2I6SWC5_PARSO</name>
<geneLocation type="plasmid" evidence="4">
    <name>pCS1-5</name>
</geneLocation>
<dbReference type="EMBL" id="MG205643">
    <property type="protein sequence ID" value="AUO31827.1"/>
    <property type="molecule type" value="Genomic_DNA"/>
</dbReference>
<organism evidence="4">
    <name type="scientific">Paraclostridium sordellii</name>
    <name type="common">Clostridium sordellii</name>
    <dbReference type="NCBI Taxonomy" id="1505"/>
    <lineage>
        <taxon>Bacteria</taxon>
        <taxon>Bacillati</taxon>
        <taxon>Bacillota</taxon>
        <taxon>Clostridia</taxon>
        <taxon>Peptostreptococcales</taxon>
        <taxon>Peptostreptococcaceae</taxon>
        <taxon>Paraclostridium</taxon>
    </lineage>
</organism>
<dbReference type="SUPFAM" id="SSF50249">
    <property type="entry name" value="Nucleic acid-binding proteins"/>
    <property type="match status" value="1"/>
</dbReference>
<dbReference type="GO" id="GO:0006260">
    <property type="term" value="P:DNA replication"/>
    <property type="evidence" value="ECO:0007669"/>
    <property type="project" value="InterPro"/>
</dbReference>
<evidence type="ECO:0000256" key="3">
    <source>
        <dbReference type="RuleBase" id="RU000524"/>
    </source>
</evidence>
<evidence type="ECO:0000256" key="1">
    <source>
        <dbReference type="ARBA" id="ARBA00023125"/>
    </source>
</evidence>
<dbReference type="PANTHER" id="PTHR10302:SF0">
    <property type="entry name" value="SINGLE-STRANDED DNA-BINDING PROTEIN, MITOCHONDRIAL"/>
    <property type="match status" value="1"/>
</dbReference>
<dbReference type="GO" id="GO:0003697">
    <property type="term" value="F:single-stranded DNA binding"/>
    <property type="evidence" value="ECO:0007669"/>
    <property type="project" value="InterPro"/>
</dbReference>
<dbReference type="CDD" id="cd04496">
    <property type="entry name" value="SSB_OBF"/>
    <property type="match status" value="1"/>
</dbReference>
<accession>A0A2I6SWC5</accession>
<dbReference type="PROSITE" id="PS50935">
    <property type="entry name" value="SSB"/>
    <property type="match status" value="1"/>
</dbReference>
<dbReference type="InterPro" id="IPR012340">
    <property type="entry name" value="NA-bd_OB-fold"/>
</dbReference>
<dbReference type="GO" id="GO:0009295">
    <property type="term" value="C:nucleoid"/>
    <property type="evidence" value="ECO:0007669"/>
    <property type="project" value="TreeGrafter"/>
</dbReference>
<proteinExistence type="predicted"/>
<protein>
    <recommendedName>
        <fullName evidence="2 3">Single-stranded DNA-binding protein</fullName>
    </recommendedName>
</protein>
<dbReference type="Gene3D" id="2.40.50.140">
    <property type="entry name" value="Nucleic acid-binding proteins"/>
    <property type="match status" value="1"/>
</dbReference>
<dbReference type="InterPro" id="IPR011344">
    <property type="entry name" value="ssDNA-bd"/>
</dbReference>
<keyword evidence="1 2" id="KW-0238">DNA-binding</keyword>
<evidence type="ECO:0000313" key="4">
    <source>
        <dbReference type="EMBL" id="AUO31827.1"/>
    </source>
</evidence>
<dbReference type="Pfam" id="PF00436">
    <property type="entry name" value="SSB"/>
    <property type="match status" value="1"/>
</dbReference>